<comment type="subunit">
    <text evidence="6">Interacts with UvrB in an incision complex.</text>
</comment>
<dbReference type="SUPFAM" id="SSF47781">
    <property type="entry name" value="RuvA domain 2-like"/>
    <property type="match status" value="1"/>
</dbReference>
<dbReference type="GO" id="GO:0009432">
    <property type="term" value="P:SOS response"/>
    <property type="evidence" value="ECO:0007669"/>
    <property type="project" value="UniProtKB-UniRule"/>
</dbReference>
<evidence type="ECO:0000313" key="11">
    <source>
        <dbReference type="EMBL" id="RDI75251.1"/>
    </source>
</evidence>
<evidence type="ECO:0000256" key="5">
    <source>
        <dbReference type="ARBA" id="ARBA00023204"/>
    </source>
</evidence>
<organism evidence="11 12">
    <name type="scientific">Gaiella occulta</name>
    <dbReference type="NCBI Taxonomy" id="1002870"/>
    <lineage>
        <taxon>Bacteria</taxon>
        <taxon>Bacillati</taxon>
        <taxon>Actinomycetota</taxon>
        <taxon>Thermoleophilia</taxon>
        <taxon>Gaiellales</taxon>
        <taxon>Gaiellaceae</taxon>
        <taxon>Gaiella</taxon>
    </lineage>
</organism>
<dbReference type="InterPro" id="IPR036876">
    <property type="entry name" value="UVR_dom_sf"/>
</dbReference>
<dbReference type="InterPro" id="IPR000305">
    <property type="entry name" value="GIY-YIG_endonuc"/>
</dbReference>
<dbReference type="Gene3D" id="1.10.150.20">
    <property type="entry name" value="5' to 3' exonuclease, C-terminal subdomain"/>
    <property type="match status" value="1"/>
</dbReference>
<evidence type="ECO:0000256" key="2">
    <source>
        <dbReference type="ARBA" id="ARBA00022763"/>
    </source>
</evidence>
<dbReference type="Pfam" id="PF22920">
    <property type="entry name" value="UvrC_RNaseH"/>
    <property type="match status" value="1"/>
</dbReference>
<dbReference type="GO" id="GO:0005737">
    <property type="term" value="C:cytoplasm"/>
    <property type="evidence" value="ECO:0007669"/>
    <property type="project" value="UniProtKB-SubCell"/>
</dbReference>
<dbReference type="InterPro" id="IPR010994">
    <property type="entry name" value="RuvA_2-like"/>
</dbReference>
<dbReference type="Proteomes" id="UP000254134">
    <property type="component" value="Unassembled WGS sequence"/>
</dbReference>
<protein>
    <recommendedName>
        <fullName evidence="6">UvrABC system protein C</fullName>
        <shortName evidence="6">Protein UvrC</shortName>
    </recommendedName>
    <alternativeName>
        <fullName evidence="6">Excinuclease ABC subunit C</fullName>
    </alternativeName>
</protein>
<dbReference type="Gene3D" id="3.40.1440.10">
    <property type="entry name" value="GIY-YIG endonuclease"/>
    <property type="match status" value="1"/>
</dbReference>
<keyword evidence="1 6" id="KW-0963">Cytoplasm</keyword>
<dbReference type="PROSITE" id="PS50165">
    <property type="entry name" value="UVRC"/>
    <property type="match status" value="1"/>
</dbReference>
<dbReference type="GO" id="GO:0006289">
    <property type="term" value="P:nucleotide-excision repair"/>
    <property type="evidence" value="ECO:0007669"/>
    <property type="project" value="UniProtKB-UniRule"/>
</dbReference>
<dbReference type="InterPro" id="IPR050066">
    <property type="entry name" value="UvrABC_protein_C"/>
</dbReference>
<feature type="region of interest" description="Disordered" evidence="7">
    <location>
        <begin position="1"/>
        <end position="23"/>
    </location>
</feature>
<comment type="caution">
    <text evidence="11">The sequence shown here is derived from an EMBL/GenBank/DDBJ whole genome shotgun (WGS) entry which is preliminary data.</text>
</comment>
<evidence type="ECO:0000259" key="8">
    <source>
        <dbReference type="PROSITE" id="PS50151"/>
    </source>
</evidence>
<feature type="domain" description="UVR" evidence="8">
    <location>
        <begin position="230"/>
        <end position="265"/>
    </location>
</feature>
<dbReference type="HAMAP" id="MF_00203">
    <property type="entry name" value="UvrC"/>
    <property type="match status" value="1"/>
</dbReference>
<dbReference type="EMBL" id="QQZY01000002">
    <property type="protein sequence ID" value="RDI75251.1"/>
    <property type="molecule type" value="Genomic_DNA"/>
</dbReference>
<keyword evidence="3 6" id="KW-0228">DNA excision</keyword>
<dbReference type="Pfam" id="PF01541">
    <property type="entry name" value="GIY-YIG"/>
    <property type="match status" value="1"/>
</dbReference>
<evidence type="ECO:0000259" key="9">
    <source>
        <dbReference type="PROSITE" id="PS50164"/>
    </source>
</evidence>
<dbReference type="SMART" id="SM00465">
    <property type="entry name" value="GIYc"/>
    <property type="match status" value="1"/>
</dbReference>
<evidence type="ECO:0000259" key="10">
    <source>
        <dbReference type="PROSITE" id="PS50165"/>
    </source>
</evidence>
<dbReference type="Gene3D" id="3.30.420.340">
    <property type="entry name" value="UvrC, RNAse H endonuclease domain"/>
    <property type="match status" value="1"/>
</dbReference>
<dbReference type="Pfam" id="PF08459">
    <property type="entry name" value="UvrC_RNaseH_dom"/>
    <property type="match status" value="1"/>
</dbReference>
<gene>
    <name evidence="6" type="primary">uvrC</name>
    <name evidence="11" type="ORF">Gocc_1049</name>
</gene>
<dbReference type="CDD" id="cd10434">
    <property type="entry name" value="GIY-YIG_UvrC_Cho"/>
    <property type="match status" value="1"/>
</dbReference>
<dbReference type="PROSITE" id="PS50164">
    <property type="entry name" value="GIY_YIG"/>
    <property type="match status" value="1"/>
</dbReference>
<accession>A0A7M2Z0C7</accession>
<dbReference type="FunFam" id="3.40.1440.10:FF:000001">
    <property type="entry name" value="UvrABC system protein C"/>
    <property type="match status" value="1"/>
</dbReference>
<evidence type="ECO:0000313" key="12">
    <source>
        <dbReference type="Proteomes" id="UP000254134"/>
    </source>
</evidence>
<evidence type="ECO:0000256" key="4">
    <source>
        <dbReference type="ARBA" id="ARBA00022881"/>
    </source>
</evidence>
<dbReference type="InterPro" id="IPR047296">
    <property type="entry name" value="GIY-YIG_UvrC_Cho"/>
</dbReference>
<reference evidence="11 12" key="1">
    <citation type="submission" date="2018-07" db="EMBL/GenBank/DDBJ databases">
        <title>High-quality-draft genome sequence of Gaiella occulta.</title>
        <authorList>
            <person name="Severino R."/>
            <person name="Froufe H.J.C."/>
            <person name="Rainey F.A."/>
            <person name="Barroso C."/>
            <person name="Albuquerque L."/>
            <person name="Lobo-Da-Cunha A."/>
            <person name="Da Costa M.S."/>
            <person name="Egas C."/>
        </authorList>
    </citation>
    <scope>NUCLEOTIDE SEQUENCE [LARGE SCALE GENOMIC DNA]</scope>
    <source>
        <strain evidence="11 12">F2-233</strain>
    </source>
</reference>
<reference evidence="12" key="2">
    <citation type="journal article" date="2019" name="MicrobiologyOpen">
        <title>High-quality draft genome sequence of Gaiella occulta isolated from a 150 meter deep mineral water borehole and comparison with the genome sequences of other deep-branching lineages of the phylum Actinobacteria.</title>
        <authorList>
            <person name="Severino R."/>
            <person name="Froufe H.J.C."/>
            <person name="Barroso C."/>
            <person name="Albuquerque L."/>
            <person name="Lobo-da-Cunha A."/>
            <person name="da Costa M.S."/>
            <person name="Egas C."/>
        </authorList>
    </citation>
    <scope>NUCLEOTIDE SEQUENCE [LARGE SCALE GENOMIC DNA]</scope>
    <source>
        <strain evidence="12">F2-233</strain>
    </source>
</reference>
<comment type="similarity">
    <text evidence="6">Belongs to the UvrC family.</text>
</comment>
<dbReference type="InterPro" id="IPR038476">
    <property type="entry name" value="UvrC_RNase_H_dom_sf"/>
</dbReference>
<comment type="subcellular location">
    <subcellularLocation>
        <location evidence="6">Cytoplasm</location>
    </subcellularLocation>
</comment>
<dbReference type="PROSITE" id="PS50151">
    <property type="entry name" value="UVR"/>
    <property type="match status" value="1"/>
</dbReference>
<dbReference type="Pfam" id="PF02151">
    <property type="entry name" value="UVR"/>
    <property type="match status" value="1"/>
</dbReference>
<dbReference type="PANTHER" id="PTHR30562:SF1">
    <property type="entry name" value="UVRABC SYSTEM PROTEIN C"/>
    <property type="match status" value="1"/>
</dbReference>
<dbReference type="GO" id="GO:0009381">
    <property type="term" value="F:excinuclease ABC activity"/>
    <property type="evidence" value="ECO:0007669"/>
    <property type="project" value="UniProtKB-UniRule"/>
</dbReference>
<dbReference type="PANTHER" id="PTHR30562">
    <property type="entry name" value="UVRC/OXIDOREDUCTASE"/>
    <property type="match status" value="1"/>
</dbReference>
<evidence type="ECO:0000256" key="6">
    <source>
        <dbReference type="HAMAP-Rule" id="MF_00203"/>
    </source>
</evidence>
<keyword evidence="12" id="KW-1185">Reference proteome</keyword>
<dbReference type="InterPro" id="IPR001162">
    <property type="entry name" value="UvrC_RNase_H_dom"/>
</dbReference>
<evidence type="ECO:0000256" key="1">
    <source>
        <dbReference type="ARBA" id="ARBA00022490"/>
    </source>
</evidence>
<feature type="domain" description="GIY-YIG" evidence="9">
    <location>
        <begin position="41"/>
        <end position="119"/>
    </location>
</feature>
<keyword evidence="5 6" id="KW-0234">DNA repair</keyword>
<dbReference type="GO" id="GO:0003677">
    <property type="term" value="F:DNA binding"/>
    <property type="evidence" value="ECO:0007669"/>
    <property type="project" value="UniProtKB-UniRule"/>
</dbReference>
<dbReference type="OrthoDB" id="9804933at2"/>
<evidence type="ECO:0000256" key="7">
    <source>
        <dbReference type="SAM" id="MobiDB-lite"/>
    </source>
</evidence>
<sequence>MRCRSEGESEGGCGEEAAEHTADTLAGVSDDVREQLGTLPRGPGVYLFRDEGDDVLYVGKAKSLRARVRSYFNRGDQRLGIDRMVGRVRRIEVIVTRSEAEALHLEQNLVKRHRPPFNVRLRDDKSFPYIAVTASDEYPRVMFTRERHRRGAVYFGPFANAKRVRETLDVLNRVFQFRPCEGPNPGRHSGIPCLDFHIERCTAPCIGAVSREEYRAQIDGVIAFLSGDTRSIVRELERKMREAAGGERYEEAARYRNRLIAIESLAERQGADRKTVGTVDVIGLAADGDRAAVQLFPLRDGKLIDRYAFHLENVEGQDRATILESFCLEYYTSAPRVPPQVIVPCDIEHTEAIAGFLSRLRGSAVEVRAPVRGEKRRLAELADENARLALTHEATAAERTRLRRVEALESLRESLNLESLPVRVECFDISNIQGRDIVASMTVFVDAQPKKAHYRTFSVHGLEGQDDFASMAQVVARRFARLRDGGDTGRHDASFSSVPNLVVIDGGKGQLAAALEAIHETGELPRVAVIALAKREEAVYVPGSPAPIVLERHDPGLQLLQRIRDEAHRFAVSYHRQRRDTRAFASIFDTLEGIGPARRRAILRHFGSAERFLAASQEEVEAVPGLPAKTARAVFAQLHRTGGAP</sequence>
<dbReference type="NCBIfam" id="NF001824">
    <property type="entry name" value="PRK00558.1-5"/>
    <property type="match status" value="1"/>
</dbReference>
<keyword evidence="4 6" id="KW-0267">Excision nuclease</keyword>
<dbReference type="SUPFAM" id="SSF46600">
    <property type="entry name" value="C-terminal UvrC-binding domain of UvrB"/>
    <property type="match status" value="1"/>
</dbReference>
<dbReference type="InterPro" id="IPR035901">
    <property type="entry name" value="GIY-YIG_endonuc_sf"/>
</dbReference>
<evidence type="ECO:0000256" key="3">
    <source>
        <dbReference type="ARBA" id="ARBA00022769"/>
    </source>
</evidence>
<dbReference type="SUPFAM" id="SSF82771">
    <property type="entry name" value="GIY-YIG endonuclease"/>
    <property type="match status" value="1"/>
</dbReference>
<dbReference type="NCBIfam" id="TIGR00194">
    <property type="entry name" value="uvrC"/>
    <property type="match status" value="1"/>
</dbReference>
<dbReference type="AlphaFoldDB" id="A0A7M2Z0C7"/>
<keyword evidence="6" id="KW-0742">SOS response</keyword>
<keyword evidence="2 6" id="KW-0227">DNA damage</keyword>
<dbReference type="InterPro" id="IPR004791">
    <property type="entry name" value="UvrC"/>
</dbReference>
<feature type="domain" description="UvrC family homology region profile" evidence="10">
    <location>
        <begin position="281"/>
        <end position="518"/>
    </location>
</feature>
<name>A0A7M2Z0C7_9ACTN</name>
<proteinExistence type="inferred from homology"/>
<dbReference type="GO" id="GO:0009380">
    <property type="term" value="C:excinuclease repair complex"/>
    <property type="evidence" value="ECO:0007669"/>
    <property type="project" value="InterPro"/>
</dbReference>
<dbReference type="InterPro" id="IPR001943">
    <property type="entry name" value="UVR_dom"/>
</dbReference>
<dbReference type="Pfam" id="PF14520">
    <property type="entry name" value="HHH_5"/>
    <property type="match status" value="1"/>
</dbReference>
<comment type="function">
    <text evidence="6">The UvrABC repair system catalyzes the recognition and processing of DNA lesions. UvrC both incises the 5' and 3' sides of the lesion. The N-terminal half is responsible for the 3' incision and the C-terminal half is responsible for the 5' incision.</text>
</comment>